<evidence type="ECO:0000313" key="4">
    <source>
        <dbReference type="EMBL" id="MED6152983.1"/>
    </source>
</evidence>
<organism evidence="4 5">
    <name type="scientific">Stylosanthes scabra</name>
    <dbReference type="NCBI Taxonomy" id="79078"/>
    <lineage>
        <taxon>Eukaryota</taxon>
        <taxon>Viridiplantae</taxon>
        <taxon>Streptophyta</taxon>
        <taxon>Embryophyta</taxon>
        <taxon>Tracheophyta</taxon>
        <taxon>Spermatophyta</taxon>
        <taxon>Magnoliopsida</taxon>
        <taxon>eudicotyledons</taxon>
        <taxon>Gunneridae</taxon>
        <taxon>Pentapetalae</taxon>
        <taxon>rosids</taxon>
        <taxon>fabids</taxon>
        <taxon>Fabales</taxon>
        <taxon>Fabaceae</taxon>
        <taxon>Papilionoideae</taxon>
        <taxon>50 kb inversion clade</taxon>
        <taxon>dalbergioids sensu lato</taxon>
        <taxon>Dalbergieae</taxon>
        <taxon>Pterocarpus clade</taxon>
        <taxon>Stylosanthes</taxon>
    </lineage>
</organism>
<proteinExistence type="predicted"/>
<evidence type="ECO:0000256" key="2">
    <source>
        <dbReference type="ARBA" id="ARBA00022801"/>
    </source>
</evidence>
<dbReference type="Gene3D" id="3.30.420.10">
    <property type="entry name" value="Ribonuclease H-like superfamily/Ribonuclease H"/>
    <property type="match status" value="1"/>
</dbReference>
<dbReference type="InterPro" id="IPR012337">
    <property type="entry name" value="RNaseH-like_sf"/>
</dbReference>
<keyword evidence="5" id="KW-1185">Reference proteome</keyword>
<dbReference type="InterPro" id="IPR036397">
    <property type="entry name" value="RNaseH_sf"/>
</dbReference>
<evidence type="ECO:0000256" key="1">
    <source>
        <dbReference type="ARBA" id="ARBA00022722"/>
    </source>
</evidence>
<dbReference type="InterPro" id="IPR002562">
    <property type="entry name" value="3'-5'_exonuclease_dom"/>
</dbReference>
<gene>
    <name evidence="4" type="ORF">PIB30_097203</name>
</gene>
<comment type="caution">
    <text evidence="4">The sequence shown here is derived from an EMBL/GenBank/DDBJ whole genome shotgun (WGS) entry which is preliminary data.</text>
</comment>
<evidence type="ECO:0000259" key="3">
    <source>
        <dbReference type="Pfam" id="PF01612"/>
    </source>
</evidence>
<dbReference type="EMBL" id="JASCZI010092991">
    <property type="protein sequence ID" value="MED6152983.1"/>
    <property type="molecule type" value="Genomic_DNA"/>
</dbReference>
<dbReference type="CDD" id="cd06141">
    <property type="entry name" value="WRN_exo"/>
    <property type="match status" value="1"/>
</dbReference>
<accession>A0ABU6TZA7</accession>
<protein>
    <recommendedName>
        <fullName evidence="3">3'-5' exonuclease domain-containing protein</fullName>
    </recommendedName>
</protein>
<dbReference type="InterPro" id="IPR051132">
    <property type="entry name" value="3-5_Exonuclease_domain"/>
</dbReference>
<reference evidence="4 5" key="1">
    <citation type="journal article" date="2023" name="Plants (Basel)">
        <title>Bridging the Gap: Combining Genomics and Transcriptomics Approaches to Understand Stylosanthes scabra, an Orphan Legume from the Brazilian Caatinga.</title>
        <authorList>
            <person name="Ferreira-Neto J.R.C."/>
            <person name="da Silva M.D."/>
            <person name="Binneck E."/>
            <person name="de Melo N.F."/>
            <person name="da Silva R.H."/>
            <person name="de Melo A.L.T.M."/>
            <person name="Pandolfi V."/>
            <person name="Bustamante F.O."/>
            <person name="Brasileiro-Vidal A.C."/>
            <person name="Benko-Iseppon A.M."/>
        </authorList>
    </citation>
    <scope>NUCLEOTIDE SEQUENCE [LARGE SCALE GENOMIC DNA]</scope>
    <source>
        <tissue evidence="4">Leaves</tissue>
    </source>
</reference>
<feature type="domain" description="3'-5' exonuclease" evidence="3">
    <location>
        <begin position="19"/>
        <end position="171"/>
    </location>
</feature>
<dbReference type="PANTHER" id="PTHR13620:SF121">
    <property type="entry name" value="EMB|CAB82946.1-RELATED"/>
    <property type="match status" value="1"/>
</dbReference>
<dbReference type="Pfam" id="PF01612">
    <property type="entry name" value="DNA_pol_A_exo1"/>
    <property type="match status" value="1"/>
</dbReference>
<keyword evidence="2" id="KW-0378">Hydrolase</keyword>
<sequence>MLGSSWSSTIHRYGISGKSSVVVGLDVEWRPTGIPNTSNKSATLQLCIDDKCLILQLFYIDNLPLSLKNFLMNPKFTFVGVEVASDISKISNEYGLNCGVHVDIRNLAMEKLPDRYGRPGLKDLARDVVGLSMKKPKHVSMTNWEARVLSIEQVEYGCIDAYASYKIGDTLFKDDDWSLMFDDDDTFFLW</sequence>
<evidence type="ECO:0000313" key="5">
    <source>
        <dbReference type="Proteomes" id="UP001341840"/>
    </source>
</evidence>
<keyword evidence="1" id="KW-0540">Nuclease</keyword>
<dbReference type="SUPFAM" id="SSF53098">
    <property type="entry name" value="Ribonuclease H-like"/>
    <property type="match status" value="1"/>
</dbReference>
<dbReference type="PANTHER" id="PTHR13620">
    <property type="entry name" value="3-5 EXONUCLEASE"/>
    <property type="match status" value="1"/>
</dbReference>
<dbReference type="Proteomes" id="UP001341840">
    <property type="component" value="Unassembled WGS sequence"/>
</dbReference>
<name>A0ABU6TZA7_9FABA</name>